<dbReference type="PANTHER" id="PTHR34583">
    <property type="entry name" value="ANTIPORTER SUBUNIT MNHC2-RELATED"/>
    <property type="match status" value="1"/>
</dbReference>
<keyword evidence="5 8" id="KW-1133">Transmembrane helix</keyword>
<sequence>MSVNLTLLLVMGALYACGIYLILERSLTRVVLGLMLLANATNLLILATGGFAGRAPIFSQDTDPNDYSDPLPQALILTSIVISFAVTAFLLGIIYRTWALARRDDIQDDAEDRRVAATPSFDAEDDAEIPAETSEFPLTITGSDATRAANLAAEEQPGSLRAAPKPEGGRP</sequence>
<dbReference type="OrthoDB" id="9799219at2"/>
<organism evidence="9 10">
    <name type="scientific">Arthrobacter oryzae</name>
    <dbReference type="NCBI Taxonomy" id="409290"/>
    <lineage>
        <taxon>Bacteria</taxon>
        <taxon>Bacillati</taxon>
        <taxon>Actinomycetota</taxon>
        <taxon>Actinomycetes</taxon>
        <taxon>Micrococcales</taxon>
        <taxon>Micrococcaceae</taxon>
        <taxon>Arthrobacter</taxon>
    </lineage>
</organism>
<gene>
    <name evidence="9" type="ORF">D7003_08805</name>
</gene>
<dbReference type="Proteomes" id="UP000273807">
    <property type="component" value="Unassembled WGS sequence"/>
</dbReference>
<dbReference type="PANTHER" id="PTHR34583:SF2">
    <property type="entry name" value="ANTIPORTER SUBUNIT MNHC2-RELATED"/>
    <property type="match status" value="1"/>
</dbReference>
<evidence type="ECO:0000256" key="3">
    <source>
        <dbReference type="ARBA" id="ARBA00022475"/>
    </source>
</evidence>
<keyword evidence="3" id="KW-1003">Cell membrane</keyword>
<dbReference type="RefSeq" id="WP_123255084.1">
    <property type="nucleotide sequence ID" value="NZ_RBED01000086.1"/>
</dbReference>
<comment type="subcellular location">
    <subcellularLocation>
        <location evidence="1">Cell membrane</location>
        <topology evidence="1">Multi-pass membrane protein</topology>
    </subcellularLocation>
</comment>
<dbReference type="GO" id="GO:0005886">
    <property type="term" value="C:plasma membrane"/>
    <property type="evidence" value="ECO:0007669"/>
    <property type="project" value="UniProtKB-SubCell"/>
</dbReference>
<dbReference type="EMBL" id="RBED01000086">
    <property type="protein sequence ID" value="RNL56399.1"/>
    <property type="molecule type" value="Genomic_DNA"/>
</dbReference>
<feature type="transmembrane region" description="Helical" evidence="8">
    <location>
        <begin position="6"/>
        <end position="23"/>
    </location>
</feature>
<feature type="region of interest" description="Disordered" evidence="7">
    <location>
        <begin position="118"/>
        <end position="171"/>
    </location>
</feature>
<dbReference type="InterPro" id="IPR039428">
    <property type="entry name" value="NUOK/Mnh_C1-like"/>
</dbReference>
<keyword evidence="6 8" id="KW-0472">Membrane</keyword>
<evidence type="ECO:0000256" key="4">
    <source>
        <dbReference type="ARBA" id="ARBA00022692"/>
    </source>
</evidence>
<dbReference type="NCBIfam" id="NF005929">
    <property type="entry name" value="PRK07946.1"/>
    <property type="match status" value="1"/>
</dbReference>
<dbReference type="Pfam" id="PF00420">
    <property type="entry name" value="Oxidored_q2"/>
    <property type="match status" value="1"/>
</dbReference>
<comment type="caution">
    <text evidence="9">The sequence shown here is derived from an EMBL/GenBank/DDBJ whole genome shotgun (WGS) entry which is preliminary data.</text>
</comment>
<feature type="transmembrane region" description="Helical" evidence="8">
    <location>
        <begin position="30"/>
        <end position="53"/>
    </location>
</feature>
<reference evidence="9 10" key="1">
    <citation type="submission" date="2018-10" db="EMBL/GenBank/DDBJ databases">
        <title>Genome sequencing of Arthrobacter oryzae TNB02.</title>
        <authorList>
            <person name="Cho Y.-J."/>
            <person name="Cho A."/>
            <person name="Kim O.-S."/>
        </authorList>
    </citation>
    <scope>NUCLEOTIDE SEQUENCE [LARGE SCALE GENOMIC DNA]</scope>
    <source>
        <strain evidence="9 10">TNB02</strain>
    </source>
</reference>
<evidence type="ECO:0000256" key="8">
    <source>
        <dbReference type="SAM" id="Phobius"/>
    </source>
</evidence>
<evidence type="ECO:0000256" key="2">
    <source>
        <dbReference type="ARBA" id="ARBA00010388"/>
    </source>
</evidence>
<accession>A0A3N0C321</accession>
<evidence type="ECO:0000313" key="10">
    <source>
        <dbReference type="Proteomes" id="UP000273807"/>
    </source>
</evidence>
<dbReference type="AlphaFoldDB" id="A0A3N0C321"/>
<evidence type="ECO:0000313" key="9">
    <source>
        <dbReference type="EMBL" id="RNL56399.1"/>
    </source>
</evidence>
<evidence type="ECO:0000256" key="6">
    <source>
        <dbReference type="ARBA" id="ARBA00023136"/>
    </source>
</evidence>
<protein>
    <submittedName>
        <fullName evidence="9">Na(+)/H(+) antiporter subunit C</fullName>
    </submittedName>
</protein>
<evidence type="ECO:0000256" key="7">
    <source>
        <dbReference type="SAM" id="MobiDB-lite"/>
    </source>
</evidence>
<keyword evidence="4 8" id="KW-0812">Transmembrane</keyword>
<feature type="transmembrane region" description="Helical" evidence="8">
    <location>
        <begin position="73"/>
        <end position="95"/>
    </location>
</feature>
<comment type="similarity">
    <text evidence="2">Belongs to the CPA3 antiporters (TC 2.A.63) subunit C family.</text>
</comment>
<proteinExistence type="inferred from homology"/>
<dbReference type="Gene3D" id="1.10.287.3510">
    <property type="match status" value="1"/>
</dbReference>
<evidence type="ECO:0000256" key="1">
    <source>
        <dbReference type="ARBA" id="ARBA00004651"/>
    </source>
</evidence>
<dbReference type="InterPro" id="IPR050601">
    <property type="entry name" value="CPA3_antiporter_subunitC"/>
</dbReference>
<keyword evidence="10" id="KW-1185">Reference proteome</keyword>
<name>A0A3N0C321_9MICC</name>
<evidence type="ECO:0000256" key="5">
    <source>
        <dbReference type="ARBA" id="ARBA00022989"/>
    </source>
</evidence>